<sequence>MHSFFGLLGIYYSLEYLSLSDATVLTFLAPICTGIAGALFLKEKYSTKQALAAVFSLFGVVLIARPVFLFGDGKASQESHLAPNDSEKGTPEERLLAVGVALIGVLGATGAYTTIRAIGKRAHPLHAMTSFSSQCVAVSVIAMIWQRTPLVIPTEVEWLLLLVMIGVFGFVAQILLTMGLQRETAGRATIAVYTQVIFAVILEHIFFTPTPSILSGIGTLIILSAALYVALTKNQGTPKKTSEVPEGALEEGLLEGLLGGEPAQTLGRENEYDEEETSALAPAEPGDSTSKNITKV</sequence>
<feature type="transmembrane region" description="Helical" evidence="6">
    <location>
        <begin position="95"/>
        <end position="115"/>
    </location>
</feature>
<evidence type="ECO:0000256" key="5">
    <source>
        <dbReference type="SAM" id="MobiDB-lite"/>
    </source>
</evidence>
<dbReference type="PANTHER" id="PTHR22911">
    <property type="entry name" value="ACYL-MALONYL CONDENSING ENZYME-RELATED"/>
    <property type="match status" value="1"/>
</dbReference>
<feature type="transmembrane region" description="Helical" evidence="6">
    <location>
        <begin position="213"/>
        <end position="231"/>
    </location>
</feature>
<name>A0A9P7GQ05_9AGAR</name>
<feature type="transmembrane region" description="Helical" evidence="6">
    <location>
        <begin position="127"/>
        <end position="146"/>
    </location>
</feature>
<keyword evidence="4 6" id="KW-0472">Membrane</keyword>
<dbReference type="EMBL" id="JABCKI010000252">
    <property type="protein sequence ID" value="KAG5651370.1"/>
    <property type="molecule type" value="Genomic_DNA"/>
</dbReference>
<dbReference type="Pfam" id="PF00892">
    <property type="entry name" value="EamA"/>
    <property type="match status" value="2"/>
</dbReference>
<gene>
    <name evidence="8" type="ORF">H0H81_008904</name>
</gene>
<evidence type="ECO:0000256" key="4">
    <source>
        <dbReference type="ARBA" id="ARBA00023136"/>
    </source>
</evidence>
<feature type="region of interest" description="Disordered" evidence="5">
    <location>
        <begin position="258"/>
        <end position="296"/>
    </location>
</feature>
<keyword evidence="9" id="KW-1185">Reference proteome</keyword>
<organism evidence="8 9">
    <name type="scientific">Sphagnurus paluster</name>
    <dbReference type="NCBI Taxonomy" id="117069"/>
    <lineage>
        <taxon>Eukaryota</taxon>
        <taxon>Fungi</taxon>
        <taxon>Dikarya</taxon>
        <taxon>Basidiomycota</taxon>
        <taxon>Agaricomycotina</taxon>
        <taxon>Agaricomycetes</taxon>
        <taxon>Agaricomycetidae</taxon>
        <taxon>Agaricales</taxon>
        <taxon>Tricholomatineae</taxon>
        <taxon>Lyophyllaceae</taxon>
        <taxon>Sphagnurus</taxon>
    </lineage>
</organism>
<evidence type="ECO:0000256" key="1">
    <source>
        <dbReference type="ARBA" id="ARBA00004141"/>
    </source>
</evidence>
<feature type="transmembrane region" description="Helical" evidence="6">
    <location>
        <begin position="158"/>
        <end position="176"/>
    </location>
</feature>
<dbReference type="SUPFAM" id="SSF103481">
    <property type="entry name" value="Multidrug resistance efflux transporter EmrE"/>
    <property type="match status" value="2"/>
</dbReference>
<dbReference type="GO" id="GO:0016020">
    <property type="term" value="C:membrane"/>
    <property type="evidence" value="ECO:0007669"/>
    <property type="project" value="UniProtKB-SubCell"/>
</dbReference>
<dbReference type="OrthoDB" id="306876at2759"/>
<feature type="domain" description="EamA" evidence="7">
    <location>
        <begin position="98"/>
        <end position="229"/>
    </location>
</feature>
<dbReference type="AlphaFoldDB" id="A0A9P7GQ05"/>
<keyword evidence="2 6" id="KW-0812">Transmembrane</keyword>
<evidence type="ECO:0000256" key="2">
    <source>
        <dbReference type="ARBA" id="ARBA00022692"/>
    </source>
</evidence>
<reference evidence="8" key="2">
    <citation type="submission" date="2021-10" db="EMBL/GenBank/DDBJ databases">
        <title>Phylogenomics reveals ancestral predisposition of the termite-cultivated fungus Termitomyces towards a domesticated lifestyle.</title>
        <authorList>
            <person name="Auxier B."/>
            <person name="Grum-Grzhimaylo A."/>
            <person name="Cardenas M.E."/>
            <person name="Lodge J.D."/>
            <person name="Laessoe T."/>
            <person name="Pedersen O."/>
            <person name="Smith M.E."/>
            <person name="Kuyper T.W."/>
            <person name="Franco-Molano E.A."/>
            <person name="Baroni T.J."/>
            <person name="Aanen D.K."/>
        </authorList>
    </citation>
    <scope>NUCLEOTIDE SEQUENCE</scope>
    <source>
        <strain evidence="8">D49</strain>
    </source>
</reference>
<evidence type="ECO:0000256" key="3">
    <source>
        <dbReference type="ARBA" id="ARBA00022989"/>
    </source>
</evidence>
<feature type="compositionally biased region" description="Polar residues" evidence="5">
    <location>
        <begin position="287"/>
        <end position="296"/>
    </location>
</feature>
<accession>A0A9P7GQ05</accession>
<evidence type="ECO:0000313" key="8">
    <source>
        <dbReference type="EMBL" id="KAG5651370.1"/>
    </source>
</evidence>
<dbReference type="InterPro" id="IPR000620">
    <property type="entry name" value="EamA_dom"/>
</dbReference>
<comment type="caution">
    <text evidence="8">The sequence shown here is derived from an EMBL/GenBank/DDBJ whole genome shotgun (WGS) entry which is preliminary data.</text>
</comment>
<reference evidence="8" key="1">
    <citation type="submission" date="2021-02" db="EMBL/GenBank/DDBJ databases">
        <authorList>
            <person name="Nieuwenhuis M."/>
            <person name="Van De Peppel L.J.J."/>
        </authorList>
    </citation>
    <scope>NUCLEOTIDE SEQUENCE</scope>
    <source>
        <strain evidence="8">D49</strain>
    </source>
</reference>
<evidence type="ECO:0000313" key="9">
    <source>
        <dbReference type="Proteomes" id="UP000717328"/>
    </source>
</evidence>
<dbReference type="InterPro" id="IPR037185">
    <property type="entry name" value="EmrE-like"/>
</dbReference>
<dbReference type="PANTHER" id="PTHR22911:SF6">
    <property type="entry name" value="SOLUTE CARRIER FAMILY 35 MEMBER G1"/>
    <property type="match status" value="1"/>
</dbReference>
<dbReference type="Proteomes" id="UP000717328">
    <property type="component" value="Unassembled WGS sequence"/>
</dbReference>
<feature type="transmembrane region" description="Helical" evidence="6">
    <location>
        <begin position="22"/>
        <end position="41"/>
    </location>
</feature>
<feature type="domain" description="EamA" evidence="7">
    <location>
        <begin position="3"/>
        <end position="64"/>
    </location>
</feature>
<evidence type="ECO:0000256" key="6">
    <source>
        <dbReference type="SAM" id="Phobius"/>
    </source>
</evidence>
<feature type="transmembrane region" description="Helical" evidence="6">
    <location>
        <begin position="50"/>
        <end position="71"/>
    </location>
</feature>
<comment type="subcellular location">
    <subcellularLocation>
        <location evidence="1">Membrane</location>
        <topology evidence="1">Multi-pass membrane protein</topology>
    </subcellularLocation>
</comment>
<keyword evidence="3 6" id="KW-1133">Transmembrane helix</keyword>
<proteinExistence type="predicted"/>
<protein>
    <recommendedName>
        <fullName evidence="7">EamA domain-containing protein</fullName>
    </recommendedName>
</protein>
<feature type="transmembrane region" description="Helical" evidence="6">
    <location>
        <begin position="188"/>
        <end position="207"/>
    </location>
</feature>
<evidence type="ECO:0000259" key="7">
    <source>
        <dbReference type="Pfam" id="PF00892"/>
    </source>
</evidence>